<dbReference type="EMBL" id="SRLA01000003">
    <property type="protein sequence ID" value="TGE06035.1"/>
    <property type="molecule type" value="Genomic_DNA"/>
</dbReference>
<dbReference type="PROSITE" id="PS51257">
    <property type="entry name" value="PROKAR_LIPOPROTEIN"/>
    <property type="match status" value="1"/>
</dbReference>
<keyword evidence="1" id="KW-0732">Signal</keyword>
<keyword evidence="3" id="KW-1185">Reference proteome</keyword>
<evidence type="ECO:0000313" key="2">
    <source>
        <dbReference type="EMBL" id="TGE06035.1"/>
    </source>
</evidence>
<gene>
    <name evidence="2" type="ORF">EU556_14295</name>
</gene>
<feature type="signal peptide" evidence="1">
    <location>
        <begin position="1"/>
        <end position="24"/>
    </location>
</feature>
<name>A0A4Z0P306_9BACT</name>
<proteinExistence type="predicted"/>
<dbReference type="OrthoDB" id="1242346at2"/>
<protein>
    <submittedName>
        <fullName evidence="2">Uncharacterized protein</fullName>
    </submittedName>
</protein>
<dbReference type="Proteomes" id="UP000298337">
    <property type="component" value="Unassembled WGS sequence"/>
</dbReference>
<evidence type="ECO:0000313" key="3">
    <source>
        <dbReference type="Proteomes" id="UP000298337"/>
    </source>
</evidence>
<reference evidence="2 3" key="1">
    <citation type="submission" date="2019-04" db="EMBL/GenBank/DDBJ databases">
        <authorList>
            <person name="Feng G."/>
            <person name="Zhang J."/>
            <person name="Zhu H."/>
        </authorList>
    </citation>
    <scope>NUCLEOTIDE SEQUENCE [LARGE SCALE GENOMIC DNA]</scope>
    <source>
        <strain evidence="2 3">92R-1</strain>
    </source>
</reference>
<sequence length="132" mass="14772">MAFKRAPFLLVLNALIIGCTTTHQTTQTTTTHHQALNQTELRASILAETQVGGKLDFFSSIKGHEYDGTQIKPGLYTTLGHIALYKWGKSVHEQGVADLEEAYAIFAEFKGREISSRDKDYIKSGFTNEYDK</sequence>
<accession>A0A4Z0P306</accession>
<organism evidence="2 3">
    <name type="scientific">Hymenobacter fodinae</name>
    <dbReference type="NCBI Taxonomy" id="2510796"/>
    <lineage>
        <taxon>Bacteria</taxon>
        <taxon>Pseudomonadati</taxon>
        <taxon>Bacteroidota</taxon>
        <taxon>Cytophagia</taxon>
        <taxon>Cytophagales</taxon>
        <taxon>Hymenobacteraceae</taxon>
        <taxon>Hymenobacter</taxon>
    </lineage>
</organism>
<feature type="chain" id="PRO_5021451780" evidence="1">
    <location>
        <begin position="25"/>
        <end position="132"/>
    </location>
</feature>
<evidence type="ECO:0000256" key="1">
    <source>
        <dbReference type="SAM" id="SignalP"/>
    </source>
</evidence>
<dbReference type="RefSeq" id="WP_135434829.1">
    <property type="nucleotide sequence ID" value="NZ_SRLA01000003.1"/>
</dbReference>
<dbReference type="AlphaFoldDB" id="A0A4Z0P306"/>
<comment type="caution">
    <text evidence="2">The sequence shown here is derived from an EMBL/GenBank/DDBJ whole genome shotgun (WGS) entry which is preliminary data.</text>
</comment>